<keyword evidence="2" id="KW-1185">Reference proteome</keyword>
<dbReference type="EMBL" id="QEAN01000055">
    <property type="protein sequence ID" value="TPX51342.1"/>
    <property type="molecule type" value="Genomic_DNA"/>
</dbReference>
<sequence length="74" mass="8202">MLRPLPLPKQSAVAKPRASFDIATAPVLSIHFKCLKVMSTKHSCAQIIQYWNLHYAMTAPRDPATHCIDGGSLR</sequence>
<dbReference type="VEuPathDB" id="FungiDB:SeMB42_g01949"/>
<reference evidence="1 2" key="1">
    <citation type="journal article" date="2019" name="Sci. Rep.">
        <title>Comparative genomics of chytrid fungi reveal insights into the obligate biotrophic and pathogenic lifestyle of Synchytrium endobioticum.</title>
        <authorList>
            <person name="van de Vossenberg B.T.L.H."/>
            <person name="Warris S."/>
            <person name="Nguyen H.D.T."/>
            <person name="van Gent-Pelzer M.P.E."/>
            <person name="Joly D.L."/>
            <person name="van de Geest H.C."/>
            <person name="Bonants P.J.M."/>
            <person name="Smith D.S."/>
            <person name="Levesque C.A."/>
            <person name="van der Lee T.A.J."/>
        </authorList>
    </citation>
    <scope>NUCLEOTIDE SEQUENCE [LARGE SCALE GENOMIC DNA]</scope>
    <source>
        <strain evidence="1 2">MB42</strain>
    </source>
</reference>
<evidence type="ECO:0000313" key="2">
    <source>
        <dbReference type="Proteomes" id="UP000317494"/>
    </source>
</evidence>
<comment type="caution">
    <text evidence="1">The sequence shown here is derived from an EMBL/GenBank/DDBJ whole genome shotgun (WGS) entry which is preliminary data.</text>
</comment>
<protein>
    <submittedName>
        <fullName evidence="1">Uncharacterized protein</fullName>
    </submittedName>
</protein>
<proteinExistence type="predicted"/>
<dbReference type="AlphaFoldDB" id="A0A507DI42"/>
<name>A0A507DI42_9FUNG</name>
<gene>
    <name evidence="1" type="ORF">SeMB42_g01949</name>
</gene>
<accession>A0A507DI42</accession>
<evidence type="ECO:0000313" key="1">
    <source>
        <dbReference type="EMBL" id="TPX51342.1"/>
    </source>
</evidence>
<organism evidence="1 2">
    <name type="scientific">Synchytrium endobioticum</name>
    <dbReference type="NCBI Taxonomy" id="286115"/>
    <lineage>
        <taxon>Eukaryota</taxon>
        <taxon>Fungi</taxon>
        <taxon>Fungi incertae sedis</taxon>
        <taxon>Chytridiomycota</taxon>
        <taxon>Chytridiomycota incertae sedis</taxon>
        <taxon>Chytridiomycetes</taxon>
        <taxon>Synchytriales</taxon>
        <taxon>Synchytriaceae</taxon>
        <taxon>Synchytrium</taxon>
    </lineage>
</organism>
<dbReference type="Proteomes" id="UP000317494">
    <property type="component" value="Unassembled WGS sequence"/>
</dbReference>